<proteinExistence type="predicted"/>
<dbReference type="AlphaFoldDB" id="A0A9J5XXH1"/>
<dbReference type="Proteomes" id="UP000824120">
    <property type="component" value="Chromosome 8"/>
</dbReference>
<protein>
    <submittedName>
        <fullName evidence="1">Uncharacterized protein</fullName>
    </submittedName>
</protein>
<name>A0A9J5XXH1_SOLCO</name>
<sequence>MSRKYVVNILSSVYMLGNEDKLAVERETSEILVPLPSYIMNCEKTRHFQRYLTNPTLWKERNSRCFEDRFDSIQKVKWNGIVYFYFWCTENNLEDVEQLVDLLGSP</sequence>
<reference evidence="1 2" key="1">
    <citation type="submission" date="2020-09" db="EMBL/GenBank/DDBJ databases">
        <title>De no assembly of potato wild relative species, Solanum commersonii.</title>
        <authorList>
            <person name="Cho K."/>
        </authorList>
    </citation>
    <scope>NUCLEOTIDE SEQUENCE [LARGE SCALE GENOMIC DNA]</scope>
    <source>
        <strain evidence="1">LZ3.2</strain>
        <tissue evidence="1">Leaf</tissue>
    </source>
</reference>
<comment type="caution">
    <text evidence="1">The sequence shown here is derived from an EMBL/GenBank/DDBJ whole genome shotgun (WGS) entry which is preliminary data.</text>
</comment>
<keyword evidence="2" id="KW-1185">Reference proteome</keyword>
<organism evidence="1 2">
    <name type="scientific">Solanum commersonii</name>
    <name type="common">Commerson's wild potato</name>
    <name type="synonym">Commerson's nightshade</name>
    <dbReference type="NCBI Taxonomy" id="4109"/>
    <lineage>
        <taxon>Eukaryota</taxon>
        <taxon>Viridiplantae</taxon>
        <taxon>Streptophyta</taxon>
        <taxon>Embryophyta</taxon>
        <taxon>Tracheophyta</taxon>
        <taxon>Spermatophyta</taxon>
        <taxon>Magnoliopsida</taxon>
        <taxon>eudicotyledons</taxon>
        <taxon>Gunneridae</taxon>
        <taxon>Pentapetalae</taxon>
        <taxon>asterids</taxon>
        <taxon>lamiids</taxon>
        <taxon>Solanales</taxon>
        <taxon>Solanaceae</taxon>
        <taxon>Solanoideae</taxon>
        <taxon>Solaneae</taxon>
        <taxon>Solanum</taxon>
    </lineage>
</organism>
<gene>
    <name evidence="1" type="ORF">H5410_042426</name>
</gene>
<dbReference type="OrthoDB" id="1221325at2759"/>
<evidence type="ECO:0000313" key="2">
    <source>
        <dbReference type="Proteomes" id="UP000824120"/>
    </source>
</evidence>
<accession>A0A9J5XXH1</accession>
<evidence type="ECO:0000313" key="1">
    <source>
        <dbReference type="EMBL" id="KAG5591912.1"/>
    </source>
</evidence>
<dbReference type="EMBL" id="JACXVP010000008">
    <property type="protein sequence ID" value="KAG5591912.1"/>
    <property type="molecule type" value="Genomic_DNA"/>
</dbReference>